<proteinExistence type="predicted"/>
<dbReference type="AlphaFoldDB" id="A0A0A8WZY2"/>
<dbReference type="Pfam" id="PF13545">
    <property type="entry name" value="HTH_Crp_2"/>
    <property type="match status" value="1"/>
</dbReference>
<feature type="domain" description="Cyclic nucleotide-binding" evidence="5">
    <location>
        <begin position="25"/>
        <end position="123"/>
    </location>
</feature>
<dbReference type="RefSeq" id="WP_052442111.1">
    <property type="nucleotide sequence ID" value="NZ_BASE01000028.1"/>
</dbReference>
<dbReference type="GO" id="GO:0003677">
    <property type="term" value="F:DNA binding"/>
    <property type="evidence" value="ECO:0007669"/>
    <property type="project" value="UniProtKB-KW"/>
</dbReference>
<dbReference type="Gene3D" id="2.60.120.10">
    <property type="entry name" value="Jelly Rolls"/>
    <property type="match status" value="1"/>
</dbReference>
<dbReference type="Gene3D" id="1.10.10.10">
    <property type="entry name" value="Winged helix-like DNA-binding domain superfamily/Winged helix DNA-binding domain"/>
    <property type="match status" value="1"/>
</dbReference>
<evidence type="ECO:0000313" key="7">
    <source>
        <dbReference type="EMBL" id="GAM13233.1"/>
    </source>
</evidence>
<dbReference type="GO" id="GO:0005829">
    <property type="term" value="C:cytosol"/>
    <property type="evidence" value="ECO:0007669"/>
    <property type="project" value="TreeGrafter"/>
</dbReference>
<evidence type="ECO:0000259" key="6">
    <source>
        <dbReference type="PROSITE" id="PS51063"/>
    </source>
</evidence>
<dbReference type="SUPFAM" id="SSF51206">
    <property type="entry name" value="cAMP-binding domain-like"/>
    <property type="match status" value="1"/>
</dbReference>
<evidence type="ECO:0000256" key="2">
    <source>
        <dbReference type="ARBA" id="ARBA00023125"/>
    </source>
</evidence>
<keyword evidence="8" id="KW-1185">Reference proteome</keyword>
<feature type="domain" description="HTH crp-type" evidence="6">
    <location>
        <begin position="136"/>
        <end position="202"/>
    </location>
</feature>
<keyword evidence="3" id="KW-0010">Activator</keyword>
<dbReference type="SUPFAM" id="SSF46785">
    <property type="entry name" value="Winged helix' DNA-binding domain"/>
    <property type="match status" value="1"/>
</dbReference>
<dbReference type="InterPro" id="IPR014710">
    <property type="entry name" value="RmlC-like_jellyroll"/>
</dbReference>
<keyword evidence="1" id="KW-0805">Transcription regulation</keyword>
<dbReference type="SMART" id="SM00100">
    <property type="entry name" value="cNMP"/>
    <property type="match status" value="1"/>
</dbReference>
<comment type="caution">
    <text evidence="7">The sequence shown here is derived from an EMBL/GenBank/DDBJ whole genome shotgun (WGS) entry which is preliminary data.</text>
</comment>
<dbReference type="EMBL" id="BASE01000028">
    <property type="protein sequence ID" value="GAM13233.1"/>
    <property type="molecule type" value="Genomic_DNA"/>
</dbReference>
<dbReference type="PANTHER" id="PTHR24567:SF26">
    <property type="entry name" value="REGULATORY PROTEIN YEIL"/>
    <property type="match status" value="1"/>
</dbReference>
<dbReference type="PANTHER" id="PTHR24567">
    <property type="entry name" value="CRP FAMILY TRANSCRIPTIONAL REGULATORY PROTEIN"/>
    <property type="match status" value="1"/>
</dbReference>
<evidence type="ECO:0000259" key="5">
    <source>
        <dbReference type="PROSITE" id="PS50042"/>
    </source>
</evidence>
<dbReference type="InterPro" id="IPR000595">
    <property type="entry name" value="cNMP-bd_dom"/>
</dbReference>
<dbReference type="Pfam" id="PF00027">
    <property type="entry name" value="cNMP_binding"/>
    <property type="match status" value="1"/>
</dbReference>
<dbReference type="GO" id="GO:0003700">
    <property type="term" value="F:DNA-binding transcription factor activity"/>
    <property type="evidence" value="ECO:0007669"/>
    <property type="project" value="TreeGrafter"/>
</dbReference>
<dbReference type="InterPro" id="IPR018490">
    <property type="entry name" value="cNMP-bd_dom_sf"/>
</dbReference>
<sequence>MKTMIEHSNTKKWDQYYEFGQRIFFKRNSIIYEQGTIGNGFYYIHKGLIKIVTAKTKGGEKILSLEPSGQLFGEQAMDQEPYFSTAIAVDDCVLYYFSKEQFNEIITRDTEMLNLFMDSTIGKIRILADEILAKGLTAQQKIALTLIKICTTCNTDKIFLTQQELANYTGLTRISVYKAFKQWKEAEIIDVVNRMVIVKQPDALKKQTVNL</sequence>
<dbReference type="InterPro" id="IPR036388">
    <property type="entry name" value="WH-like_DNA-bd_sf"/>
</dbReference>
<dbReference type="InterPro" id="IPR050397">
    <property type="entry name" value="Env_Response_Regulators"/>
</dbReference>
<dbReference type="Proteomes" id="UP000031014">
    <property type="component" value="Unassembled WGS sequence"/>
</dbReference>
<evidence type="ECO:0000256" key="3">
    <source>
        <dbReference type="ARBA" id="ARBA00023159"/>
    </source>
</evidence>
<dbReference type="PROSITE" id="PS51063">
    <property type="entry name" value="HTH_CRP_2"/>
    <property type="match status" value="1"/>
</dbReference>
<protein>
    <submittedName>
        <fullName evidence="7">Transcriptional regulator, Crp/Fnr family</fullName>
    </submittedName>
</protein>
<dbReference type="PROSITE" id="PS50042">
    <property type="entry name" value="CNMP_BINDING_3"/>
    <property type="match status" value="1"/>
</dbReference>
<dbReference type="InterPro" id="IPR012318">
    <property type="entry name" value="HTH_CRP"/>
</dbReference>
<dbReference type="STRING" id="1321606.SAMD00020551_1371"/>
<keyword evidence="4" id="KW-0804">Transcription</keyword>
<dbReference type="CDD" id="cd00038">
    <property type="entry name" value="CAP_ED"/>
    <property type="match status" value="1"/>
</dbReference>
<gene>
    <name evidence="7" type="ORF">SAMD00020551_1371</name>
</gene>
<evidence type="ECO:0000256" key="4">
    <source>
        <dbReference type="ARBA" id="ARBA00023163"/>
    </source>
</evidence>
<dbReference type="InterPro" id="IPR036390">
    <property type="entry name" value="WH_DNA-bd_sf"/>
</dbReference>
<evidence type="ECO:0000256" key="1">
    <source>
        <dbReference type="ARBA" id="ARBA00023015"/>
    </source>
</evidence>
<name>A0A0A8WZY2_MESS1</name>
<keyword evidence="2" id="KW-0238">DNA-binding</keyword>
<accession>A0A0A8WZY2</accession>
<evidence type="ECO:0000313" key="8">
    <source>
        <dbReference type="Proteomes" id="UP000031014"/>
    </source>
</evidence>
<organism evidence="7 8">
    <name type="scientific">Mesobacillus selenatarsenatis (strain DSM 18680 / JCM 14380 / FERM P-15431 / SF-1)</name>
    <dbReference type="NCBI Taxonomy" id="1321606"/>
    <lineage>
        <taxon>Bacteria</taxon>
        <taxon>Bacillati</taxon>
        <taxon>Bacillota</taxon>
        <taxon>Bacilli</taxon>
        <taxon>Bacillales</taxon>
        <taxon>Bacillaceae</taxon>
        <taxon>Mesobacillus</taxon>
    </lineage>
</organism>
<reference evidence="7 8" key="1">
    <citation type="submission" date="2013-06" db="EMBL/GenBank/DDBJ databases">
        <title>Whole genome shotgun sequence of Bacillus selenatarsenatis SF-1.</title>
        <authorList>
            <person name="Kuroda M."/>
            <person name="Sei K."/>
            <person name="Yamashita M."/>
            <person name="Ike M."/>
        </authorList>
    </citation>
    <scope>NUCLEOTIDE SEQUENCE [LARGE SCALE GENOMIC DNA]</scope>
    <source>
        <strain evidence="7 8">SF-1</strain>
    </source>
</reference>